<dbReference type="PROSITE" id="PS50893">
    <property type="entry name" value="ABC_TRANSPORTER_2"/>
    <property type="match status" value="1"/>
</dbReference>
<dbReference type="SMART" id="SM00382">
    <property type="entry name" value="AAA"/>
    <property type="match status" value="1"/>
</dbReference>
<dbReference type="Pfam" id="PF00005">
    <property type="entry name" value="ABC_tran"/>
    <property type="match status" value="1"/>
</dbReference>
<reference evidence="10 11" key="1">
    <citation type="submission" date="2016-10" db="EMBL/GenBank/DDBJ databases">
        <authorList>
            <person name="de Groot N.N."/>
        </authorList>
    </citation>
    <scope>NUCLEOTIDE SEQUENCE [LARGE SCALE GENOMIC DNA]</scope>
    <source>
        <strain evidence="10 11">DSM 27630</strain>
    </source>
</reference>
<comment type="similarity">
    <text evidence="8">Belongs to the ABC transporter superfamily. Drug exporter-1 (DrugE1) (TC 3.A.1.105) family.</text>
</comment>
<dbReference type="GO" id="GO:1900753">
    <property type="term" value="P:doxorubicin transport"/>
    <property type="evidence" value="ECO:0007669"/>
    <property type="project" value="InterPro"/>
</dbReference>
<dbReference type="InterPro" id="IPR017871">
    <property type="entry name" value="ABC_transporter-like_CS"/>
</dbReference>
<evidence type="ECO:0000256" key="5">
    <source>
        <dbReference type="ARBA" id="ARBA00022840"/>
    </source>
</evidence>
<evidence type="ECO:0000256" key="2">
    <source>
        <dbReference type="ARBA" id="ARBA00022448"/>
    </source>
</evidence>
<accession>A0A1I3DD26</accession>
<name>A0A1I3DD26_9LACT</name>
<gene>
    <name evidence="10" type="ORF">SAMN04489868_13421</name>
</gene>
<evidence type="ECO:0000256" key="8">
    <source>
        <dbReference type="ARBA" id="ARBA00049985"/>
    </source>
</evidence>
<dbReference type="InterPro" id="IPR005894">
    <property type="entry name" value="DrrA"/>
</dbReference>
<dbReference type="Gene3D" id="3.40.50.300">
    <property type="entry name" value="P-loop containing nucleotide triphosphate hydrolases"/>
    <property type="match status" value="1"/>
</dbReference>
<dbReference type="InterPro" id="IPR003593">
    <property type="entry name" value="AAA+_ATPase"/>
</dbReference>
<dbReference type="Proteomes" id="UP000198668">
    <property type="component" value="Unassembled WGS sequence"/>
</dbReference>
<proteinExistence type="inferred from homology"/>
<dbReference type="GO" id="GO:0005886">
    <property type="term" value="C:plasma membrane"/>
    <property type="evidence" value="ECO:0007669"/>
    <property type="project" value="UniProtKB-SubCell"/>
</dbReference>
<dbReference type="AlphaFoldDB" id="A0A1I3DD26"/>
<keyword evidence="5 10" id="KW-0067">ATP-binding</keyword>
<evidence type="ECO:0000259" key="9">
    <source>
        <dbReference type="PROSITE" id="PS50893"/>
    </source>
</evidence>
<evidence type="ECO:0000256" key="4">
    <source>
        <dbReference type="ARBA" id="ARBA00022741"/>
    </source>
</evidence>
<feature type="domain" description="ABC transporter" evidence="9">
    <location>
        <begin position="5"/>
        <end position="235"/>
    </location>
</feature>
<evidence type="ECO:0000256" key="6">
    <source>
        <dbReference type="ARBA" id="ARBA00022967"/>
    </source>
</evidence>
<dbReference type="InterPro" id="IPR050763">
    <property type="entry name" value="ABC_transporter_ATP-binding"/>
</dbReference>
<sequence length="310" mass="35702">MKTIIEVKNYTKKYGDFTAVDNVSFEVEEGSIFAFLGPNGAGKSTTINTLCTMLDKTSGTLTIAGKDVSKQKNEVREEIGVVFQSQTLDEKMTIIENLEMHSVFYAIPKAEINERIHFVLELVDLLEWKDKKVASLSGGMKRRVEIARALLHYPRVLFLDEPTTGLDPQTRNHMWEYITKLQKEKNITIFLTTHYMDEAEICDHVAIMDDGKIMVDDTPENLKLRYTKDKAVVRLTQPEKFEKALIANNFAYKRNQQVFHIAIKVEDIQLFLRFIQPFNKDIEDLEIKKGTLNDVFLEITGKDIREEVSE</sequence>
<keyword evidence="3" id="KW-1003">Cell membrane</keyword>
<dbReference type="InterPro" id="IPR003439">
    <property type="entry name" value="ABC_transporter-like_ATP-bd"/>
</dbReference>
<dbReference type="GO" id="GO:0005524">
    <property type="term" value="F:ATP binding"/>
    <property type="evidence" value="ECO:0007669"/>
    <property type="project" value="UniProtKB-KW"/>
</dbReference>
<evidence type="ECO:0000256" key="1">
    <source>
        <dbReference type="ARBA" id="ARBA00004413"/>
    </source>
</evidence>
<evidence type="ECO:0000313" key="11">
    <source>
        <dbReference type="Proteomes" id="UP000198668"/>
    </source>
</evidence>
<dbReference type="PROSITE" id="PS00211">
    <property type="entry name" value="ABC_TRANSPORTER_1"/>
    <property type="match status" value="1"/>
</dbReference>
<protein>
    <submittedName>
        <fullName evidence="10">ABC-2 type transport system ATP-binding protein</fullName>
    </submittedName>
</protein>
<keyword evidence="6" id="KW-1278">Translocase</keyword>
<dbReference type="GO" id="GO:0043215">
    <property type="term" value="P:daunorubicin transport"/>
    <property type="evidence" value="ECO:0007669"/>
    <property type="project" value="InterPro"/>
</dbReference>
<evidence type="ECO:0000256" key="7">
    <source>
        <dbReference type="ARBA" id="ARBA00023136"/>
    </source>
</evidence>
<dbReference type="PANTHER" id="PTHR42711">
    <property type="entry name" value="ABC TRANSPORTER ATP-BINDING PROTEIN"/>
    <property type="match status" value="1"/>
</dbReference>
<dbReference type="EMBL" id="FOQE01000034">
    <property type="protein sequence ID" value="SFH84635.1"/>
    <property type="molecule type" value="Genomic_DNA"/>
</dbReference>
<dbReference type="NCBIfam" id="TIGR01188">
    <property type="entry name" value="drrA"/>
    <property type="match status" value="1"/>
</dbReference>
<dbReference type="FunFam" id="3.40.50.300:FF:000589">
    <property type="entry name" value="ABC transporter, ATP-binding subunit"/>
    <property type="match status" value="1"/>
</dbReference>
<keyword evidence="7" id="KW-0472">Membrane</keyword>
<keyword evidence="4" id="KW-0547">Nucleotide-binding</keyword>
<organism evidence="10 11">
    <name type="scientific">Pisciglobus halotolerans</name>
    <dbReference type="NCBI Taxonomy" id="745365"/>
    <lineage>
        <taxon>Bacteria</taxon>
        <taxon>Bacillati</taxon>
        <taxon>Bacillota</taxon>
        <taxon>Bacilli</taxon>
        <taxon>Lactobacillales</taxon>
        <taxon>Carnobacteriaceae</taxon>
    </lineage>
</organism>
<dbReference type="PANTHER" id="PTHR42711:SF13">
    <property type="entry name" value="ABC TRANSPORTER, ATP-BINDING PROTEIN"/>
    <property type="match status" value="1"/>
</dbReference>
<evidence type="ECO:0000313" key="10">
    <source>
        <dbReference type="EMBL" id="SFH84635.1"/>
    </source>
</evidence>
<evidence type="ECO:0000256" key="3">
    <source>
        <dbReference type="ARBA" id="ARBA00022475"/>
    </source>
</evidence>
<dbReference type="SUPFAM" id="SSF52540">
    <property type="entry name" value="P-loop containing nucleoside triphosphate hydrolases"/>
    <property type="match status" value="1"/>
</dbReference>
<comment type="subcellular location">
    <subcellularLocation>
        <location evidence="1">Cell membrane</location>
        <topology evidence="1">Peripheral membrane protein</topology>
        <orientation evidence="1">Cytoplasmic side</orientation>
    </subcellularLocation>
</comment>
<keyword evidence="2" id="KW-0813">Transport</keyword>
<dbReference type="RefSeq" id="WP_047392326.1">
    <property type="nucleotide sequence ID" value="NZ_FOQE01000034.1"/>
</dbReference>
<dbReference type="GO" id="GO:0016887">
    <property type="term" value="F:ATP hydrolysis activity"/>
    <property type="evidence" value="ECO:0007669"/>
    <property type="project" value="InterPro"/>
</dbReference>
<dbReference type="InterPro" id="IPR027417">
    <property type="entry name" value="P-loop_NTPase"/>
</dbReference>
<keyword evidence="11" id="KW-1185">Reference proteome</keyword>
<dbReference type="OrthoDB" id="9804819at2"/>